<keyword evidence="5" id="KW-0699">rRNA-binding</keyword>
<evidence type="ECO:0000259" key="6">
    <source>
        <dbReference type="Pfam" id="PF17136"/>
    </source>
</evidence>
<dbReference type="PANTHER" id="PTHR12903">
    <property type="entry name" value="MITOCHONDRIAL RIBOSOMAL PROTEIN L24"/>
    <property type="match status" value="1"/>
</dbReference>
<comment type="similarity">
    <text evidence="1 5">Belongs to the universal ribosomal protein uL24 family.</text>
</comment>
<keyword evidence="2 5" id="KW-0689">Ribosomal protein</keyword>
<dbReference type="InterPro" id="IPR014722">
    <property type="entry name" value="Rib_uL2_dom2"/>
</dbReference>
<evidence type="ECO:0000256" key="5">
    <source>
        <dbReference type="HAMAP-Rule" id="MF_01326"/>
    </source>
</evidence>
<protein>
    <recommendedName>
        <fullName evidence="4 5">Large ribosomal subunit protein uL24</fullName>
    </recommendedName>
</protein>
<gene>
    <name evidence="5 7" type="primary">rplX</name>
    <name evidence="7" type="ORF">RM540_09920</name>
</gene>
<dbReference type="CDD" id="cd06089">
    <property type="entry name" value="KOW_RPL26"/>
    <property type="match status" value="1"/>
</dbReference>
<feature type="domain" description="Large ribosomal subunit protein uL24 C-terminal" evidence="6">
    <location>
        <begin position="58"/>
        <end position="126"/>
    </location>
</feature>
<evidence type="ECO:0000256" key="4">
    <source>
        <dbReference type="ARBA" id="ARBA00035206"/>
    </source>
</evidence>
<dbReference type="EMBL" id="JAVRHT010000021">
    <property type="protein sequence ID" value="MDT0632060.1"/>
    <property type="molecule type" value="Genomic_DNA"/>
</dbReference>
<dbReference type="SUPFAM" id="SSF50104">
    <property type="entry name" value="Translation proteins SH3-like domain"/>
    <property type="match status" value="1"/>
</dbReference>
<organism evidence="7 8">
    <name type="scientific">Rubrivirga litoralis</name>
    <dbReference type="NCBI Taxonomy" id="3075598"/>
    <lineage>
        <taxon>Bacteria</taxon>
        <taxon>Pseudomonadati</taxon>
        <taxon>Rhodothermota</taxon>
        <taxon>Rhodothermia</taxon>
        <taxon>Rhodothermales</taxon>
        <taxon>Rubricoccaceae</taxon>
        <taxon>Rubrivirga</taxon>
    </lineage>
</organism>
<evidence type="ECO:0000256" key="2">
    <source>
        <dbReference type="ARBA" id="ARBA00022980"/>
    </source>
</evidence>
<evidence type="ECO:0000313" key="7">
    <source>
        <dbReference type="EMBL" id="MDT0632060.1"/>
    </source>
</evidence>
<dbReference type="Gene3D" id="2.30.30.30">
    <property type="match status" value="1"/>
</dbReference>
<keyword evidence="8" id="KW-1185">Reference proteome</keyword>
<evidence type="ECO:0000256" key="1">
    <source>
        <dbReference type="ARBA" id="ARBA00010618"/>
    </source>
</evidence>
<name>A0ABU3BS28_9BACT</name>
<proteinExistence type="inferred from homology"/>
<dbReference type="GO" id="GO:0005840">
    <property type="term" value="C:ribosome"/>
    <property type="evidence" value="ECO:0007669"/>
    <property type="project" value="UniProtKB-KW"/>
</dbReference>
<evidence type="ECO:0000313" key="8">
    <source>
        <dbReference type="Proteomes" id="UP001267426"/>
    </source>
</evidence>
<evidence type="ECO:0000256" key="3">
    <source>
        <dbReference type="ARBA" id="ARBA00023274"/>
    </source>
</evidence>
<sequence>MPRTTNKQKKLHVKKGDQVVLTKRITAHGGGQNDRPKGYQARVLEVYPSRDRVLVEGVNLRLKHTKPNQAYPNGGRIEAERPIHISNVMPVDGNGAPTRIGRKRVESVETGRGRWVRYAKTTGEELDS</sequence>
<dbReference type="RefSeq" id="WP_311663627.1">
    <property type="nucleotide sequence ID" value="NZ_JAVRHT010000021.1"/>
</dbReference>
<comment type="function">
    <text evidence="5">One of two assembly initiator proteins, it binds directly to the 5'-end of the 23S rRNA, where it nucleates assembly of the 50S subunit.</text>
</comment>
<dbReference type="HAMAP" id="MF_01326_B">
    <property type="entry name" value="Ribosomal_uL24_B"/>
    <property type="match status" value="1"/>
</dbReference>
<dbReference type="InterPro" id="IPR008991">
    <property type="entry name" value="Translation_prot_SH3-like_sf"/>
</dbReference>
<dbReference type="Pfam" id="PF17136">
    <property type="entry name" value="ribosomal_L24"/>
    <property type="match status" value="1"/>
</dbReference>
<dbReference type="InterPro" id="IPR003256">
    <property type="entry name" value="Ribosomal_uL24"/>
</dbReference>
<comment type="subunit">
    <text evidence="5">Part of the 50S ribosomal subunit.</text>
</comment>
<comment type="function">
    <text evidence="5">One of the proteins that surrounds the polypeptide exit tunnel on the outside of the subunit.</text>
</comment>
<accession>A0ABU3BS28</accession>
<dbReference type="InterPro" id="IPR057264">
    <property type="entry name" value="Ribosomal_uL24_C"/>
</dbReference>
<keyword evidence="3 5" id="KW-0687">Ribonucleoprotein</keyword>
<comment type="caution">
    <text evidence="7">The sequence shown here is derived from an EMBL/GenBank/DDBJ whole genome shotgun (WGS) entry which is preliminary data.</text>
</comment>
<dbReference type="Proteomes" id="UP001267426">
    <property type="component" value="Unassembled WGS sequence"/>
</dbReference>
<reference evidence="7 8" key="1">
    <citation type="submission" date="2023-09" db="EMBL/GenBank/DDBJ databases">
        <authorList>
            <person name="Rey-Velasco X."/>
        </authorList>
    </citation>
    <scope>NUCLEOTIDE SEQUENCE [LARGE SCALE GENOMIC DNA]</scope>
    <source>
        <strain evidence="7 8">F394</strain>
    </source>
</reference>
<keyword evidence="5" id="KW-0694">RNA-binding</keyword>
<dbReference type="NCBIfam" id="TIGR01079">
    <property type="entry name" value="rplX_bact"/>
    <property type="match status" value="1"/>
</dbReference>
<dbReference type="InterPro" id="IPR041988">
    <property type="entry name" value="Ribosomal_uL24_KOW"/>
</dbReference>